<comment type="caution">
    <text evidence="1">The sequence shown here is derived from an EMBL/GenBank/DDBJ whole genome shotgun (WGS) entry which is preliminary data.</text>
</comment>
<gene>
    <name evidence="1" type="ORF">K0504_01790</name>
</gene>
<sequence>MPVKLEDRPIEKLRQETIDQLIMNYSHGEISLDAFERRLDVASNTDSHQSLAALTEDLELQVDQDFSEQKADLFHSNYKPGEAKDSEYMVNVFSGSDSAYSGDLPKEIRSIEIFSGSTIDLTEACFRQHRLTIRTICVFSGPTIYIPENVRVVSKVFSIFGALTNKSTLGHTSPQGSALDMPTIYVEGIILFSGLDIKLKRTIKERFIGFAENLKRNLGI</sequence>
<dbReference type="RefSeq" id="WP_220102418.1">
    <property type="nucleotide sequence ID" value="NZ_JAHZSS010000001.1"/>
</dbReference>
<keyword evidence="2" id="KW-1185">Reference proteome</keyword>
<organism evidence="1 2">
    <name type="scientific">Neiella holothuriorum</name>
    <dbReference type="NCBI Taxonomy" id="2870530"/>
    <lineage>
        <taxon>Bacteria</taxon>
        <taxon>Pseudomonadati</taxon>
        <taxon>Pseudomonadota</taxon>
        <taxon>Gammaproteobacteria</taxon>
        <taxon>Alteromonadales</taxon>
        <taxon>Echinimonadaceae</taxon>
        <taxon>Neiella</taxon>
    </lineage>
</organism>
<dbReference type="PANTHER" id="PTHR40763:SF5">
    <property type="entry name" value="MEMBRANE PROTEIN"/>
    <property type="match status" value="1"/>
</dbReference>
<accession>A0ABS7EBP8</accession>
<proteinExistence type="predicted"/>
<evidence type="ECO:0000313" key="2">
    <source>
        <dbReference type="Proteomes" id="UP001166251"/>
    </source>
</evidence>
<dbReference type="EMBL" id="JAHZSS010000001">
    <property type="protein sequence ID" value="MBW8189754.1"/>
    <property type="molecule type" value="Genomic_DNA"/>
</dbReference>
<evidence type="ECO:0000313" key="1">
    <source>
        <dbReference type="EMBL" id="MBW8189754.1"/>
    </source>
</evidence>
<dbReference type="PANTHER" id="PTHR40763">
    <property type="entry name" value="MEMBRANE PROTEIN-RELATED"/>
    <property type="match status" value="1"/>
</dbReference>
<dbReference type="Proteomes" id="UP001166251">
    <property type="component" value="Unassembled WGS sequence"/>
</dbReference>
<protein>
    <submittedName>
        <fullName evidence="1">DUF1707 and DUF2154 domain-containing protein</fullName>
    </submittedName>
</protein>
<reference evidence="1" key="1">
    <citation type="submission" date="2021-07" db="EMBL/GenBank/DDBJ databases">
        <title>Neiella marina sp. nov., isolated from the intestinal content of sea cucumber Apostichopus japonicus.</title>
        <authorList>
            <person name="Bai X."/>
        </authorList>
    </citation>
    <scope>NUCLEOTIDE SEQUENCE</scope>
    <source>
        <strain evidence="1">126</strain>
    </source>
</reference>
<name>A0ABS7EBP8_9GAMM</name>